<dbReference type="KEGG" id="nah:F5544_14625"/>
<keyword evidence="2" id="KW-1185">Reference proteome</keyword>
<dbReference type="Proteomes" id="UP000503540">
    <property type="component" value="Chromosome"/>
</dbReference>
<dbReference type="AlphaFoldDB" id="A0A6G9YCE5"/>
<evidence type="ECO:0000313" key="2">
    <source>
        <dbReference type="Proteomes" id="UP000503540"/>
    </source>
</evidence>
<name>A0A6G9YCE5_9NOCA</name>
<evidence type="ECO:0000313" key="1">
    <source>
        <dbReference type="EMBL" id="QIS10810.1"/>
    </source>
</evidence>
<reference evidence="1 2" key="1">
    <citation type="journal article" date="2019" name="ACS Chem. Biol.">
        <title>Identification and Mobilization of a Cryptic Antibiotic Biosynthesis Gene Locus from a Human-Pathogenic Nocardia Isolate.</title>
        <authorList>
            <person name="Herisse M."/>
            <person name="Ishida K."/>
            <person name="Porter J.L."/>
            <person name="Howden B."/>
            <person name="Hertweck C."/>
            <person name="Stinear T.P."/>
            <person name="Pidot S.J."/>
        </authorList>
    </citation>
    <scope>NUCLEOTIDE SEQUENCE [LARGE SCALE GENOMIC DNA]</scope>
    <source>
        <strain evidence="1 2">AUSMDU00012717</strain>
    </source>
</reference>
<dbReference type="RefSeq" id="WP_167473726.1">
    <property type="nucleotide sequence ID" value="NZ_CP046172.1"/>
</dbReference>
<protein>
    <submittedName>
        <fullName evidence="1">Uncharacterized protein</fullName>
    </submittedName>
</protein>
<dbReference type="EMBL" id="CP046172">
    <property type="protein sequence ID" value="QIS10810.1"/>
    <property type="molecule type" value="Genomic_DNA"/>
</dbReference>
<proteinExistence type="predicted"/>
<accession>A0A6G9YCE5</accession>
<sequence length="198" mass="22310">MRVRFIRSQPAARFAHRGTGAIEVFLVSSARRQAIIHILDYLGEGIIEIGQARDTVAHYLRLLAEMPPVKDTESVRPLEVPLKLSAVRPHCISWTRGWSVEADADDLVASACDWDLGRGDPVRRDGRCSPRYRTALFSLPVSEVLRRCSCGELRRSRRIRSARRIRCRSGGRRSVPAGRPAGTNMKLATKWFMPVYSV</sequence>
<gene>
    <name evidence="1" type="ORF">F5544_14625</name>
</gene>
<organism evidence="1 2">
    <name type="scientific">Nocardia arthritidis</name>
    <dbReference type="NCBI Taxonomy" id="228602"/>
    <lineage>
        <taxon>Bacteria</taxon>
        <taxon>Bacillati</taxon>
        <taxon>Actinomycetota</taxon>
        <taxon>Actinomycetes</taxon>
        <taxon>Mycobacteriales</taxon>
        <taxon>Nocardiaceae</taxon>
        <taxon>Nocardia</taxon>
    </lineage>
</organism>